<comment type="caution">
    <text evidence="2">The sequence shown here is derived from an EMBL/GenBank/DDBJ whole genome shotgun (WGS) entry which is preliminary data.</text>
</comment>
<evidence type="ECO:0000256" key="1">
    <source>
        <dbReference type="SAM" id="SignalP"/>
    </source>
</evidence>
<reference evidence="3" key="1">
    <citation type="submission" date="2016-07" db="EMBL/GenBank/DDBJ databases">
        <title>Nontailed viruses are major unrecognized killers of bacteria in the ocean.</title>
        <authorList>
            <person name="Kauffman K."/>
            <person name="Hussain F."/>
            <person name="Yang J."/>
            <person name="Arevalo P."/>
            <person name="Brown J."/>
            <person name="Cutler M."/>
            <person name="Kelly L."/>
            <person name="Polz M.F."/>
        </authorList>
    </citation>
    <scope>NUCLEOTIDE SEQUENCE [LARGE SCALE GENOMIC DNA]</scope>
    <source>
        <strain evidence="3">10N.286.55.C1</strain>
    </source>
</reference>
<evidence type="ECO:0000313" key="2">
    <source>
        <dbReference type="EMBL" id="PME70491.1"/>
    </source>
</evidence>
<gene>
    <name evidence="2" type="ORF">BCV30_22455</name>
</gene>
<name>A0A1B9QHK9_9VIBR</name>
<accession>A0A1B9QHK9</accession>
<dbReference type="Proteomes" id="UP000235778">
    <property type="component" value="Unassembled WGS sequence"/>
</dbReference>
<proteinExistence type="predicted"/>
<dbReference type="Pfam" id="PF13678">
    <property type="entry name" value="Peptidase_M85"/>
    <property type="match status" value="1"/>
</dbReference>
<dbReference type="RefSeq" id="WP_017104811.1">
    <property type="nucleotide sequence ID" value="NZ_MAKA01000058.1"/>
</dbReference>
<keyword evidence="1" id="KW-0732">Signal</keyword>
<evidence type="ECO:0000313" key="3">
    <source>
        <dbReference type="Proteomes" id="UP000235778"/>
    </source>
</evidence>
<dbReference type="EMBL" id="MCSI01000052">
    <property type="protein sequence ID" value="PME70491.1"/>
    <property type="molecule type" value="Genomic_DNA"/>
</dbReference>
<protein>
    <recommendedName>
        <fullName evidence="4">Aip56</fullName>
    </recommendedName>
</protein>
<feature type="chain" id="PRO_5015061287" description="Aip56" evidence="1">
    <location>
        <begin position="24"/>
        <end position="518"/>
    </location>
</feature>
<dbReference type="InterPro" id="IPR025208">
    <property type="entry name" value="Peptidase_M85"/>
</dbReference>
<organism evidence="2 3">
    <name type="scientific">Vibrio lentus</name>
    <dbReference type="NCBI Taxonomy" id="136468"/>
    <lineage>
        <taxon>Bacteria</taxon>
        <taxon>Pseudomonadati</taxon>
        <taxon>Pseudomonadota</taxon>
        <taxon>Gammaproteobacteria</taxon>
        <taxon>Vibrionales</taxon>
        <taxon>Vibrionaceae</taxon>
        <taxon>Vibrio</taxon>
    </lineage>
</organism>
<evidence type="ECO:0008006" key="4">
    <source>
        <dbReference type="Google" id="ProtNLM"/>
    </source>
</evidence>
<feature type="signal peptide" evidence="1">
    <location>
        <begin position="1"/>
        <end position="23"/>
    </location>
</feature>
<dbReference type="AlphaFoldDB" id="A0A1B9QHK9"/>
<sequence>MLKYPVLLATLILTVVTPRDAFAESERPERDSDDYANYVVNTGIQQPLTRTQRAAISSAITQSVVSSYGSIIDRHTAASIEYTLIDALFNSPTFQHAISFGLHNNEENVGQILFTNEYEVNEEREGDFSDVDEVEIDDIEDSDAEQVPIIASHEARENDYGTPVVNIGVAPSIHSSDYPWWQEALIHEVIHHITGSSDADSLNRHGPTEILAQNVANELNWPIPTFSGYGDPSRIQALKERNFSALIQTINRHPSEASALLQRISIIARGSKASTSFSLLTSFCSSMNVDLPDRPNFDDDDFSMGAAFFTGASASNSGQCSFDVKDRAKPISDSIHFEGGQFLIKRDLINLNLSVAKLAFLRAKNGGGFYNKNWASWKSWYKASAWKHLLGFGLYGYGQEQAQGNDIYNPYGIRFNDGSFSIGVVGRDINNSTRSDNFTTLAGTNWHTIRYAGQMFFDLNGRPVALVITDPLTGGLGSGWSFVYTNGQWQYESQDDWDERLLNHSVLSMDSDAPQFSL</sequence>